<feature type="transmembrane region" description="Helical" evidence="1">
    <location>
        <begin position="637"/>
        <end position="657"/>
    </location>
</feature>
<dbReference type="HOGENOM" id="CLU_012014_1_0_1"/>
<reference evidence="2 3" key="2">
    <citation type="journal article" date="2012" name="PLoS Pathog.">
        <title>Diverse lifestyles and strategies of plant pathogenesis encoded in the genomes of eighteen Dothideomycetes fungi.</title>
        <authorList>
            <person name="Ohm R.A."/>
            <person name="Feau N."/>
            <person name="Henrissat B."/>
            <person name="Schoch C.L."/>
            <person name="Horwitz B.A."/>
            <person name="Barry K.W."/>
            <person name="Condon B.J."/>
            <person name="Copeland A.C."/>
            <person name="Dhillon B."/>
            <person name="Glaser F."/>
            <person name="Hesse C.N."/>
            <person name="Kosti I."/>
            <person name="LaButti K."/>
            <person name="Lindquist E.A."/>
            <person name="Lucas S."/>
            <person name="Salamov A.A."/>
            <person name="Bradshaw R.E."/>
            <person name="Ciuffetti L."/>
            <person name="Hamelin R.C."/>
            <person name="Kema G.H.J."/>
            <person name="Lawrence C."/>
            <person name="Scott J.A."/>
            <person name="Spatafora J.W."/>
            <person name="Turgeon B.G."/>
            <person name="de Wit P.J.G.M."/>
            <person name="Zhong S."/>
            <person name="Goodwin S.B."/>
            <person name="Grigoriev I.V."/>
        </authorList>
    </citation>
    <scope>NUCLEOTIDE SEQUENCE [LARGE SCALE GENOMIC DNA]</scope>
    <source>
        <strain evidence="3">NZE10 / CBS 128990</strain>
    </source>
</reference>
<sequence length="754" mass="83517">MYAKSDAGLLSVRSRYDDFQPHNNCQTTRGVKRSRFTNWVSMTIFLLAIFSTMMSAVFLMVALTGPKFGRNIRSKGGKLTPSSAAFLTSFFAKLIELSFVTVVVAFVGQVLARRAFIKEKKEGVTLAELSMRNWLMQPGTMLTQWESVRYAGLTVLGVVSFIAAIMAILYTSAATALVQPQLKFPGWEKRQLSALVKSQYANPLYIGPNCRSPIAENNDKDYRDTTCLQMEHASMAFHNYYSYLSAWGDIAMIYGNGSIIPEMRPKGYALLNDNTTITAPWIEMKNISIVMGPNGTPYYVNNVTMAMPHTGIVTAATDPFNDIMQPSDVEGARYNIKGSLPSPIVNVLCVTMTGQDLEPFVYNQWNLTGGQTCDTATWKDWPGCVSYPNGTDSYLNQENSTLANIFRWGDTWGPNRYPPVFQKLPQNFNTLLNETKGMMTTWGPTNLYLLVKGDDQDLQGSPMTAHNGSNFAMCQMSSGLTGSCMSVYNASSSGGRLEAVCETNDTLQYNKRVADAQSGNYTLNKDWPNIASEWARSLSLSAGTNDANASNARLLSQFIVTSSNLSAQTPSTAEAIAVLAGSTLIQAITDAPLVFDKPSLWNHTLATIQNGERQWFTASMRVQQYASGGSQDYQKPFYIVLVAVVIINVAVLLYFIVHRDWYTDFSQPEVLFALAVNSPPSEKLAGSCGCGPEGKQYRVSWKLEEDAGHYYMESQDSAEDRVDVSSPRLSRQRFAQSFEMMSPTFRNRFSMGKS</sequence>
<feature type="transmembrane region" description="Helical" evidence="1">
    <location>
        <begin position="39"/>
        <end position="64"/>
    </location>
</feature>
<gene>
    <name evidence="2" type="ORF">DOTSEDRAFT_128198</name>
</gene>
<keyword evidence="1" id="KW-0472">Membrane</keyword>
<keyword evidence="1" id="KW-1133">Transmembrane helix</keyword>
<name>N1PN91_DOTSN</name>
<protein>
    <submittedName>
        <fullName evidence="2">Uncharacterized protein</fullName>
    </submittedName>
</protein>
<evidence type="ECO:0000256" key="1">
    <source>
        <dbReference type="SAM" id="Phobius"/>
    </source>
</evidence>
<organism evidence="2 3">
    <name type="scientific">Dothistroma septosporum (strain NZE10 / CBS 128990)</name>
    <name type="common">Red band needle blight fungus</name>
    <name type="synonym">Mycosphaerella pini</name>
    <dbReference type="NCBI Taxonomy" id="675120"/>
    <lineage>
        <taxon>Eukaryota</taxon>
        <taxon>Fungi</taxon>
        <taxon>Dikarya</taxon>
        <taxon>Ascomycota</taxon>
        <taxon>Pezizomycotina</taxon>
        <taxon>Dothideomycetes</taxon>
        <taxon>Dothideomycetidae</taxon>
        <taxon>Mycosphaerellales</taxon>
        <taxon>Mycosphaerellaceae</taxon>
        <taxon>Dothistroma</taxon>
    </lineage>
</organism>
<dbReference type="AlphaFoldDB" id="N1PN91"/>
<dbReference type="OrthoDB" id="4721035at2759"/>
<dbReference type="EMBL" id="KB446538">
    <property type="protein sequence ID" value="EME44896.1"/>
    <property type="molecule type" value="Genomic_DNA"/>
</dbReference>
<dbReference type="eggNOG" id="ENOG502SHT7">
    <property type="taxonomic scope" value="Eukaryota"/>
</dbReference>
<dbReference type="OMA" id="DMSMRTW"/>
<reference evidence="3" key="1">
    <citation type="journal article" date="2012" name="PLoS Genet.">
        <title>The genomes of the fungal plant pathogens Cladosporium fulvum and Dothistroma septosporum reveal adaptation to different hosts and lifestyles but also signatures of common ancestry.</title>
        <authorList>
            <person name="de Wit P.J.G.M."/>
            <person name="van der Burgt A."/>
            <person name="Oekmen B."/>
            <person name="Stergiopoulos I."/>
            <person name="Abd-Elsalam K.A."/>
            <person name="Aerts A.L."/>
            <person name="Bahkali A.H."/>
            <person name="Beenen H.G."/>
            <person name="Chettri P."/>
            <person name="Cox M.P."/>
            <person name="Datema E."/>
            <person name="de Vries R.P."/>
            <person name="Dhillon B."/>
            <person name="Ganley A.R."/>
            <person name="Griffiths S.A."/>
            <person name="Guo Y."/>
            <person name="Hamelin R.C."/>
            <person name="Henrissat B."/>
            <person name="Kabir M.S."/>
            <person name="Jashni M.K."/>
            <person name="Kema G."/>
            <person name="Klaubauf S."/>
            <person name="Lapidus A."/>
            <person name="Levasseur A."/>
            <person name="Lindquist E."/>
            <person name="Mehrabi R."/>
            <person name="Ohm R.A."/>
            <person name="Owen T.J."/>
            <person name="Salamov A."/>
            <person name="Schwelm A."/>
            <person name="Schijlen E."/>
            <person name="Sun H."/>
            <person name="van den Burg H.A."/>
            <person name="van Ham R.C.H.J."/>
            <person name="Zhang S."/>
            <person name="Goodwin S.B."/>
            <person name="Grigoriev I.V."/>
            <person name="Collemare J."/>
            <person name="Bradshaw R.E."/>
        </authorList>
    </citation>
    <scope>NUCLEOTIDE SEQUENCE [LARGE SCALE GENOMIC DNA]</scope>
    <source>
        <strain evidence="3">NZE10 / CBS 128990</strain>
    </source>
</reference>
<accession>N1PN91</accession>
<dbReference type="Proteomes" id="UP000016933">
    <property type="component" value="Unassembled WGS sequence"/>
</dbReference>
<dbReference type="STRING" id="675120.N1PN91"/>
<evidence type="ECO:0000313" key="2">
    <source>
        <dbReference type="EMBL" id="EME44896.1"/>
    </source>
</evidence>
<evidence type="ECO:0000313" key="3">
    <source>
        <dbReference type="Proteomes" id="UP000016933"/>
    </source>
</evidence>
<keyword evidence="3" id="KW-1185">Reference proteome</keyword>
<proteinExistence type="predicted"/>
<feature type="transmembrane region" description="Helical" evidence="1">
    <location>
        <begin position="84"/>
        <end position="112"/>
    </location>
</feature>
<feature type="transmembrane region" description="Helical" evidence="1">
    <location>
        <begin position="150"/>
        <end position="170"/>
    </location>
</feature>
<keyword evidence="1" id="KW-0812">Transmembrane</keyword>